<dbReference type="VEuPathDB" id="FungiDB:AB675_9152"/>
<feature type="region of interest" description="Disordered" evidence="2">
    <location>
        <begin position="354"/>
        <end position="465"/>
    </location>
</feature>
<feature type="region of interest" description="Disordered" evidence="2">
    <location>
        <begin position="65"/>
        <end position="116"/>
    </location>
</feature>
<feature type="coiled-coil region" evidence="1">
    <location>
        <begin position="688"/>
        <end position="715"/>
    </location>
</feature>
<evidence type="ECO:0000313" key="4">
    <source>
        <dbReference type="Proteomes" id="UP000038010"/>
    </source>
</evidence>
<feature type="region of interest" description="Disordered" evidence="2">
    <location>
        <begin position="810"/>
        <end position="945"/>
    </location>
</feature>
<dbReference type="EMBL" id="LFJN01000009">
    <property type="protein sequence ID" value="KPI41411.1"/>
    <property type="molecule type" value="Genomic_DNA"/>
</dbReference>
<feature type="compositionally biased region" description="Basic residues" evidence="2">
    <location>
        <begin position="602"/>
        <end position="617"/>
    </location>
</feature>
<keyword evidence="4" id="KW-1185">Reference proteome</keyword>
<feature type="region of interest" description="Disordered" evidence="2">
    <location>
        <begin position="1"/>
        <end position="32"/>
    </location>
</feature>
<dbReference type="Proteomes" id="UP000038010">
    <property type="component" value="Unassembled WGS sequence"/>
</dbReference>
<dbReference type="OrthoDB" id="4144187at2759"/>
<organism evidence="3 4">
    <name type="scientific">Cyphellophora attinorum</name>
    <dbReference type="NCBI Taxonomy" id="1664694"/>
    <lineage>
        <taxon>Eukaryota</taxon>
        <taxon>Fungi</taxon>
        <taxon>Dikarya</taxon>
        <taxon>Ascomycota</taxon>
        <taxon>Pezizomycotina</taxon>
        <taxon>Eurotiomycetes</taxon>
        <taxon>Chaetothyriomycetidae</taxon>
        <taxon>Chaetothyriales</taxon>
        <taxon>Cyphellophoraceae</taxon>
        <taxon>Cyphellophora</taxon>
    </lineage>
</organism>
<feature type="compositionally biased region" description="Pro residues" evidence="2">
    <location>
        <begin position="176"/>
        <end position="185"/>
    </location>
</feature>
<proteinExistence type="predicted"/>
<feature type="compositionally biased region" description="Low complexity" evidence="2">
    <location>
        <begin position="899"/>
        <end position="909"/>
    </location>
</feature>
<sequence length="1079" mass="116209">MQKQQQQQQLNTKRSDTFGPPLPPPERVSSKGAARLATVVSMTKPGAVTPILNSLRDSAAAVTTDHVDSDQVGSSNQQLAVPQHTMTRVPQRLASNASTIDDGTRRNRGPGGAISRDTLTLIEIETNLPHHHQEEQQEQQPRQQPLQEERKVSPSLVSRLKQRTGIGLNKKLRDPGLPPERPLPDLPSEDASDISSRLGDGQRNSKVSDQTRHSTSEPAENTPTTEVPMSNIKPLSIKASSAAMTTVASTLIEKPQLSPAASSLYSQASHLSDLSTLSKPRYVRHDKTSFRDERIKQLKRRYKAETSSRHHLHEPRRISEETEDDTGGDEHDVAFSTPPLHPVADASATALMRTSPAKAASTTKAYDDGPDAPLPPLPPLLPHLREQPSIDQLDQFPQVPASRPGSRASESHHSVSATSKRTQSRPRHPSHARQSSKASSRYSYRPAMPRLPTGASSSSALLHGPPKQLLSTSQILVMVDTNPVTGNFRAGAISPEPVSVVSSREGSPAKSSLRCAVGSLGMHGSRTRTAGYVPLPSRIDEHGDMYDDGFDASADSPNRTRDEVVISRNGKDRAVSPASKKTSIRSTHSRASRRSGAASRQSYRHYLRTNRPGMHRRTSVDTYASLNSSPAQSSSEDEAQAPLLSHSHSHTLSNSSSGPVAPPPSKKKLRRRWNSNDIHTFQLLSDDLEEKYDMLFAQERELARLKEEVRKMKRIMAPMERVRGLRVAADDGLSGPEASGAGGSAGTSLTARGLGLTTTASALGSPSRAAGAPRDGRGPYVHTHTHSTSSSKANLDAASAALDAIVRERGHGPSIKDQRPVSGVSSLSATTQLSGMSTASSAKLAAGDGSKRQAATDEHGSRSKEGSMTDPREYDLEPEPVTPLRTASKKSHHTKTISASAAAPTFADAARPKSRGTLSMRSFRSGRKSKDVSASPMVQLHRPPPVPRTIKREVLSEEEDGFLSAASMGGSTPDLLLGVKQNDGVVLRTKGYLRIAGLSQTNLLAGVDDADNDDNKENVDAAEAGRRATENVIETSGIFSLLPKSATAEHEHENGDKRLSVNHAFNRTDAWDKMLDAFA</sequence>
<feature type="region of interest" description="Disordered" evidence="2">
    <location>
        <begin position="543"/>
        <end position="673"/>
    </location>
</feature>
<keyword evidence="1" id="KW-0175">Coiled coil</keyword>
<feature type="compositionally biased region" description="Low complexity" evidence="2">
    <location>
        <begin position="354"/>
        <end position="364"/>
    </location>
</feature>
<protein>
    <submittedName>
        <fullName evidence="3">Uncharacterized protein</fullName>
    </submittedName>
</protein>
<feature type="compositionally biased region" description="Basic and acidic residues" evidence="2">
    <location>
        <begin position="849"/>
        <end position="875"/>
    </location>
</feature>
<feature type="compositionally biased region" description="Low complexity" evidence="2">
    <location>
        <begin position="643"/>
        <end position="657"/>
    </location>
</feature>
<accession>A0A0N0NNB0</accession>
<feature type="compositionally biased region" description="Basic and acidic residues" evidence="2">
    <location>
        <begin position="558"/>
        <end position="574"/>
    </location>
</feature>
<dbReference type="RefSeq" id="XP_018001374.1">
    <property type="nucleotide sequence ID" value="XM_018149663.1"/>
</dbReference>
<evidence type="ECO:0000256" key="1">
    <source>
        <dbReference type="SAM" id="Coils"/>
    </source>
</evidence>
<feature type="compositionally biased region" description="Polar residues" evidence="2">
    <location>
        <begin position="216"/>
        <end position="228"/>
    </location>
</feature>
<feature type="compositionally biased region" description="Basic residues" evidence="2">
    <location>
        <begin position="422"/>
        <end position="431"/>
    </location>
</feature>
<feature type="compositionally biased region" description="Polar residues" evidence="2">
    <location>
        <begin position="71"/>
        <end position="101"/>
    </location>
</feature>
<comment type="caution">
    <text evidence="3">The sequence shown here is derived from an EMBL/GenBank/DDBJ whole genome shotgun (WGS) entry which is preliminary data.</text>
</comment>
<feature type="compositionally biased region" description="Pro residues" evidence="2">
    <location>
        <begin position="372"/>
        <end position="381"/>
    </location>
</feature>
<feature type="compositionally biased region" description="Basic and acidic residues" evidence="2">
    <location>
        <begin position="810"/>
        <end position="819"/>
    </location>
</feature>
<feature type="region of interest" description="Disordered" evidence="2">
    <location>
        <begin position="759"/>
        <end position="794"/>
    </location>
</feature>
<evidence type="ECO:0000313" key="3">
    <source>
        <dbReference type="EMBL" id="KPI41411.1"/>
    </source>
</evidence>
<evidence type="ECO:0000256" key="2">
    <source>
        <dbReference type="SAM" id="MobiDB-lite"/>
    </source>
</evidence>
<dbReference type="AlphaFoldDB" id="A0A0N0NNB0"/>
<feature type="region of interest" description="Disordered" evidence="2">
    <location>
        <begin position="131"/>
        <end position="232"/>
    </location>
</feature>
<feature type="compositionally biased region" description="Low complexity" evidence="2">
    <location>
        <begin position="625"/>
        <end position="634"/>
    </location>
</feature>
<gene>
    <name evidence="3" type="ORF">AB675_9152</name>
</gene>
<feature type="region of interest" description="Disordered" evidence="2">
    <location>
        <begin position="300"/>
        <end position="341"/>
    </location>
</feature>
<dbReference type="GeneID" id="28741543"/>
<reference evidence="3 4" key="1">
    <citation type="submission" date="2015-06" db="EMBL/GenBank/DDBJ databases">
        <title>Draft genome of the ant-associated black yeast Phialophora attae CBS 131958.</title>
        <authorList>
            <person name="Moreno L.F."/>
            <person name="Stielow B.J."/>
            <person name="de Hoog S."/>
            <person name="Vicente V.A."/>
            <person name="Weiss V.A."/>
            <person name="de Vries M."/>
            <person name="Cruz L.M."/>
            <person name="Souza E.M."/>
        </authorList>
    </citation>
    <scope>NUCLEOTIDE SEQUENCE [LARGE SCALE GENOMIC DNA]</scope>
    <source>
        <strain evidence="3 4">CBS 131958</strain>
    </source>
</reference>
<feature type="compositionally biased region" description="Polar residues" evidence="2">
    <location>
        <begin position="823"/>
        <end position="841"/>
    </location>
</feature>
<name>A0A0N0NNB0_9EURO</name>
<feature type="compositionally biased region" description="Polar residues" evidence="2">
    <location>
        <begin position="432"/>
        <end position="442"/>
    </location>
</feature>